<keyword evidence="1" id="KW-0812">Transmembrane</keyword>
<feature type="transmembrane region" description="Helical" evidence="1">
    <location>
        <begin position="6"/>
        <end position="26"/>
    </location>
</feature>
<accession>A0A4R6W3X7</accession>
<keyword evidence="1" id="KW-0472">Membrane</keyword>
<dbReference type="AlphaFoldDB" id="A0A4R6W3X7"/>
<keyword evidence="1" id="KW-1133">Transmembrane helix</keyword>
<evidence type="ECO:0000313" key="2">
    <source>
        <dbReference type="EMBL" id="TDQ72179.1"/>
    </source>
</evidence>
<feature type="transmembrane region" description="Helical" evidence="1">
    <location>
        <begin position="62"/>
        <end position="82"/>
    </location>
</feature>
<sequence length="86" mass="9373">MKDSFWAGGAIGTLAPILAYVLSNYTSIQASYFSDKPIALYVIAALINLIIVRFTYRAGKESLAKGIVFVTFIAMLVLVITVKIKV</sequence>
<dbReference type="OrthoDB" id="711457at2"/>
<comment type="caution">
    <text evidence="2">The sequence shown here is derived from an EMBL/GenBank/DDBJ whole genome shotgun (WGS) entry which is preliminary data.</text>
</comment>
<proteinExistence type="predicted"/>
<dbReference type="EMBL" id="SNYV01000020">
    <property type="protein sequence ID" value="TDQ72179.1"/>
    <property type="molecule type" value="Genomic_DNA"/>
</dbReference>
<feature type="transmembrane region" description="Helical" evidence="1">
    <location>
        <begin position="38"/>
        <end position="56"/>
    </location>
</feature>
<dbReference type="RefSeq" id="WP_133586770.1">
    <property type="nucleotide sequence ID" value="NZ_SNYV01000020.1"/>
</dbReference>
<organism evidence="2 3">
    <name type="scientific">Sphingobacterium yanglingense</name>
    <dbReference type="NCBI Taxonomy" id="1437280"/>
    <lineage>
        <taxon>Bacteria</taxon>
        <taxon>Pseudomonadati</taxon>
        <taxon>Bacteroidota</taxon>
        <taxon>Sphingobacteriia</taxon>
        <taxon>Sphingobacteriales</taxon>
        <taxon>Sphingobacteriaceae</taxon>
        <taxon>Sphingobacterium</taxon>
    </lineage>
</organism>
<gene>
    <name evidence="2" type="ORF">CLV99_4642</name>
</gene>
<reference evidence="2 3" key="1">
    <citation type="submission" date="2019-03" db="EMBL/GenBank/DDBJ databases">
        <title>Genomic Encyclopedia of Archaeal and Bacterial Type Strains, Phase II (KMG-II): from individual species to whole genera.</title>
        <authorList>
            <person name="Goeker M."/>
        </authorList>
    </citation>
    <scope>NUCLEOTIDE SEQUENCE [LARGE SCALE GENOMIC DNA]</scope>
    <source>
        <strain evidence="2 3">DSM 28353</strain>
    </source>
</reference>
<protein>
    <submittedName>
        <fullName evidence="2">Uncharacterized protein</fullName>
    </submittedName>
</protein>
<name>A0A4R6W3X7_9SPHI</name>
<evidence type="ECO:0000313" key="3">
    <source>
        <dbReference type="Proteomes" id="UP000295292"/>
    </source>
</evidence>
<dbReference type="Proteomes" id="UP000295292">
    <property type="component" value="Unassembled WGS sequence"/>
</dbReference>
<keyword evidence="3" id="KW-1185">Reference proteome</keyword>
<evidence type="ECO:0000256" key="1">
    <source>
        <dbReference type="SAM" id="Phobius"/>
    </source>
</evidence>